<name>A0ABR7LWQ8_9ACTN</name>
<proteinExistence type="predicted"/>
<evidence type="ECO:0000313" key="3">
    <source>
        <dbReference type="EMBL" id="MBC6469221.1"/>
    </source>
</evidence>
<dbReference type="Proteomes" id="UP000805614">
    <property type="component" value="Unassembled WGS sequence"/>
</dbReference>
<feature type="region of interest" description="Disordered" evidence="1">
    <location>
        <begin position="124"/>
        <end position="167"/>
    </location>
</feature>
<keyword evidence="4" id="KW-1185">Reference proteome</keyword>
<keyword evidence="2" id="KW-0472">Membrane</keyword>
<evidence type="ECO:0000256" key="2">
    <source>
        <dbReference type="SAM" id="Phobius"/>
    </source>
</evidence>
<protein>
    <submittedName>
        <fullName evidence="3">Uncharacterized protein</fullName>
    </submittedName>
</protein>
<gene>
    <name evidence="3" type="ORF">HKK74_27540</name>
</gene>
<feature type="transmembrane region" description="Helical" evidence="2">
    <location>
        <begin position="99"/>
        <end position="116"/>
    </location>
</feature>
<sequence length="167" mass="17129">MVIHEGTADQPGRGVCPLGFALAAGFGTSVTGCVVAALAAPPYQTTTRLVVLALIVGGFATAIRNLPGAVLTAGMAWSMYLGFLVDQTGELRWHGGSDLLALGVVVAVALAGWGRWPITDLLTARPTPGRVPGPRGRPGPPSTVVRAPGEPAERVRPVHAAAVRSPR</sequence>
<evidence type="ECO:0000256" key="1">
    <source>
        <dbReference type="SAM" id="MobiDB-lite"/>
    </source>
</evidence>
<reference evidence="3 4" key="1">
    <citation type="submission" date="2020-06" db="EMBL/GenBank/DDBJ databases">
        <title>Actinomadura xiongansis sp. nov., isolated from soil of Baiyangdian.</title>
        <authorList>
            <person name="Zhang X."/>
        </authorList>
    </citation>
    <scope>NUCLEOTIDE SEQUENCE [LARGE SCALE GENOMIC DNA]</scope>
    <source>
        <strain evidence="3 4">HBUM206468</strain>
    </source>
</reference>
<feature type="compositionally biased region" description="Pro residues" evidence="1">
    <location>
        <begin position="129"/>
        <end position="141"/>
    </location>
</feature>
<evidence type="ECO:0000313" key="4">
    <source>
        <dbReference type="Proteomes" id="UP000805614"/>
    </source>
</evidence>
<comment type="caution">
    <text evidence="3">The sequence shown here is derived from an EMBL/GenBank/DDBJ whole genome shotgun (WGS) entry which is preliminary data.</text>
</comment>
<feature type="transmembrane region" description="Helical" evidence="2">
    <location>
        <begin position="51"/>
        <end position="79"/>
    </location>
</feature>
<dbReference type="RefSeq" id="WP_187246255.1">
    <property type="nucleotide sequence ID" value="NZ_BAAAOK010000015.1"/>
</dbReference>
<feature type="transmembrane region" description="Helical" evidence="2">
    <location>
        <begin position="20"/>
        <end position="39"/>
    </location>
</feature>
<keyword evidence="2" id="KW-1133">Transmembrane helix</keyword>
<organism evidence="3 4">
    <name type="scientific">Actinomadura alba</name>
    <dbReference type="NCBI Taxonomy" id="406431"/>
    <lineage>
        <taxon>Bacteria</taxon>
        <taxon>Bacillati</taxon>
        <taxon>Actinomycetota</taxon>
        <taxon>Actinomycetes</taxon>
        <taxon>Streptosporangiales</taxon>
        <taxon>Thermomonosporaceae</taxon>
        <taxon>Actinomadura</taxon>
    </lineage>
</organism>
<accession>A0ABR7LWQ8</accession>
<dbReference type="EMBL" id="JABVEC010000024">
    <property type="protein sequence ID" value="MBC6469221.1"/>
    <property type="molecule type" value="Genomic_DNA"/>
</dbReference>
<keyword evidence="2" id="KW-0812">Transmembrane</keyword>